<dbReference type="GO" id="GO:0015344">
    <property type="term" value="F:siderophore uptake transmembrane transporter activity"/>
    <property type="evidence" value="ECO:0007669"/>
    <property type="project" value="TreeGrafter"/>
</dbReference>
<comment type="subcellular location">
    <subcellularLocation>
        <location evidence="1 12">Cell outer membrane</location>
        <topology evidence="1 12">Multi-pass membrane protein</topology>
    </subcellularLocation>
</comment>
<keyword evidence="19" id="KW-1185">Reference proteome</keyword>
<keyword evidence="3 12" id="KW-0813">Transport</keyword>
<dbReference type="Gene3D" id="2.170.130.10">
    <property type="entry name" value="TonB-dependent receptor, plug domain"/>
    <property type="match status" value="1"/>
</dbReference>
<evidence type="ECO:0000256" key="1">
    <source>
        <dbReference type="ARBA" id="ARBA00004571"/>
    </source>
</evidence>
<evidence type="ECO:0000256" key="15">
    <source>
        <dbReference type="SAM" id="SignalP"/>
    </source>
</evidence>
<dbReference type="Proteomes" id="UP000439780">
    <property type="component" value="Unassembled WGS sequence"/>
</dbReference>
<keyword evidence="10 18" id="KW-0675">Receptor</keyword>
<evidence type="ECO:0000256" key="12">
    <source>
        <dbReference type="PROSITE-ProRule" id="PRU01360"/>
    </source>
</evidence>
<dbReference type="Pfam" id="PF07715">
    <property type="entry name" value="Plug"/>
    <property type="match status" value="1"/>
</dbReference>
<keyword evidence="8 13" id="KW-0798">TonB box</keyword>
<name>A0A845AEQ7_9SPHN</name>
<keyword evidence="6 15" id="KW-0732">Signal</keyword>
<dbReference type="InterPro" id="IPR036942">
    <property type="entry name" value="Beta-barrel_TonB_sf"/>
</dbReference>
<feature type="compositionally biased region" description="Basic and acidic residues" evidence="14">
    <location>
        <begin position="72"/>
        <end position="86"/>
    </location>
</feature>
<evidence type="ECO:0000256" key="3">
    <source>
        <dbReference type="ARBA" id="ARBA00022448"/>
    </source>
</evidence>
<dbReference type="GO" id="GO:0038023">
    <property type="term" value="F:signaling receptor activity"/>
    <property type="evidence" value="ECO:0007669"/>
    <property type="project" value="InterPro"/>
</dbReference>
<feature type="signal peptide" evidence="15">
    <location>
        <begin position="1"/>
        <end position="40"/>
    </location>
</feature>
<dbReference type="NCBIfam" id="TIGR01783">
    <property type="entry name" value="TonB-siderophor"/>
    <property type="match status" value="1"/>
</dbReference>
<evidence type="ECO:0000313" key="19">
    <source>
        <dbReference type="Proteomes" id="UP000439780"/>
    </source>
</evidence>
<evidence type="ECO:0000313" key="18">
    <source>
        <dbReference type="EMBL" id="MXP29002.1"/>
    </source>
</evidence>
<evidence type="ECO:0000256" key="11">
    <source>
        <dbReference type="ARBA" id="ARBA00023237"/>
    </source>
</evidence>
<dbReference type="InterPro" id="IPR039426">
    <property type="entry name" value="TonB-dep_rcpt-like"/>
</dbReference>
<proteinExistence type="inferred from homology"/>
<reference evidence="18 19" key="1">
    <citation type="submission" date="2019-12" db="EMBL/GenBank/DDBJ databases">
        <title>Genomic-based taxomic classification of the family Erythrobacteraceae.</title>
        <authorList>
            <person name="Xu L."/>
        </authorList>
    </citation>
    <scope>NUCLEOTIDE SEQUENCE [LARGE SCALE GENOMIC DNA]</scope>
    <source>
        <strain evidence="18 19">KEMB 9005-328</strain>
    </source>
</reference>
<evidence type="ECO:0000256" key="6">
    <source>
        <dbReference type="ARBA" id="ARBA00022729"/>
    </source>
</evidence>
<dbReference type="GO" id="GO:0015891">
    <property type="term" value="P:siderophore transport"/>
    <property type="evidence" value="ECO:0007669"/>
    <property type="project" value="InterPro"/>
</dbReference>
<dbReference type="GO" id="GO:0009279">
    <property type="term" value="C:cell outer membrane"/>
    <property type="evidence" value="ECO:0007669"/>
    <property type="project" value="UniProtKB-SubCell"/>
</dbReference>
<dbReference type="SUPFAM" id="SSF56935">
    <property type="entry name" value="Porins"/>
    <property type="match status" value="1"/>
</dbReference>
<evidence type="ECO:0000256" key="2">
    <source>
        <dbReference type="ARBA" id="ARBA00009810"/>
    </source>
</evidence>
<feature type="region of interest" description="Disordered" evidence="14">
    <location>
        <begin position="56"/>
        <end position="86"/>
    </location>
</feature>
<dbReference type="RefSeq" id="WP_160753301.1">
    <property type="nucleotide sequence ID" value="NZ_WTYA01000006.1"/>
</dbReference>
<feature type="domain" description="TonB-dependent receptor plug" evidence="17">
    <location>
        <begin position="85"/>
        <end position="183"/>
    </location>
</feature>
<evidence type="ECO:0000259" key="17">
    <source>
        <dbReference type="Pfam" id="PF07715"/>
    </source>
</evidence>
<evidence type="ECO:0000256" key="8">
    <source>
        <dbReference type="ARBA" id="ARBA00023077"/>
    </source>
</evidence>
<dbReference type="OrthoDB" id="9760333at2"/>
<keyword evidence="4 12" id="KW-1134">Transmembrane beta strand</keyword>
<evidence type="ECO:0000256" key="7">
    <source>
        <dbReference type="ARBA" id="ARBA00023065"/>
    </source>
</evidence>
<organism evidence="18 19">
    <name type="scientific">Qipengyuania algicida</name>
    <dbReference type="NCBI Taxonomy" id="1836209"/>
    <lineage>
        <taxon>Bacteria</taxon>
        <taxon>Pseudomonadati</taxon>
        <taxon>Pseudomonadota</taxon>
        <taxon>Alphaproteobacteria</taxon>
        <taxon>Sphingomonadales</taxon>
        <taxon>Erythrobacteraceae</taxon>
        <taxon>Qipengyuania</taxon>
    </lineage>
</organism>
<evidence type="ECO:0000256" key="10">
    <source>
        <dbReference type="ARBA" id="ARBA00023170"/>
    </source>
</evidence>
<dbReference type="CDD" id="cd01347">
    <property type="entry name" value="ligand_gated_channel"/>
    <property type="match status" value="1"/>
</dbReference>
<evidence type="ECO:0000256" key="13">
    <source>
        <dbReference type="RuleBase" id="RU003357"/>
    </source>
</evidence>
<dbReference type="Gene3D" id="2.40.170.20">
    <property type="entry name" value="TonB-dependent receptor, beta-barrel domain"/>
    <property type="match status" value="1"/>
</dbReference>
<dbReference type="InterPro" id="IPR000531">
    <property type="entry name" value="Beta-barrel_TonB"/>
</dbReference>
<dbReference type="PROSITE" id="PS52016">
    <property type="entry name" value="TONB_DEPENDENT_REC_3"/>
    <property type="match status" value="1"/>
</dbReference>
<sequence length="755" mass="80900">MTHLNTTKSTAKSANKRRIAAGCLLASAMGAAFVPGVAHAKGAAAGDGPDIVVTAQRPGDANPNANPQAPYKVDRSADSRFTEPVRDTPKSVTIIPKEVMQDIGANSFREVARSTPGVTLGTGEGGNAFGDRIFIRGFEARNDVYIDGQRDPGVSSREIFAVEQVEIVKGPSSAYLGRGTTGGSVGLESKRPKTGDNFLVADGTVGTDNLYRATLDGNVELANSLAVRVNALYHTADTPGRDYVYSDRQGLAAAIGWRASSKFSIGADYYHLRSNGMSDYGLPFDVTTKKPFAVNPDNFYGAVGRDFLHNSADIGTVVGEWKPIENLSIRSQTRYGEVGNAYVVSVPRAPDTSAADPADWTVSTGTPQRNAMSRYIGNITTANAEFATGSVKHELLMGGEYSDERITNRRFAFPDFIEDGNGNQSPVPNGFTLNLFNPNAVLGYTIPAVIDDSSPPAVTQVESFAGFLIDTIKFSPKLQLLLGGRLDIFTISSTGTGRSGPYSDSASYSFFNSQASLLYKPIEPVSLYVSFSTSSNPSGEQLDSTSPTYGGLVGVASLEPERNKAWEAGAKWEVSNGHLLLTAAAFRIDKDNARENLGGGNYALVGKLRSQGFELGANGNITPRWSVFGGYTYLDATIIDSADPANIGLPFANVPKHSFSLLSTYAVTDKFTLGGQAFYRSRIYGGTEGANENSVPGYWKFDAVARYKLNDRIELRANVLNIFDKRYFDAIYRSSAPFAYVAPGRSATMSVTVTM</sequence>
<gene>
    <name evidence="18" type="ORF">GRI58_09220</name>
</gene>
<dbReference type="PANTHER" id="PTHR32552:SF83">
    <property type="entry name" value="BLR3904 PROTEIN"/>
    <property type="match status" value="1"/>
</dbReference>
<keyword evidence="5 12" id="KW-0812">Transmembrane</keyword>
<dbReference type="EMBL" id="WTYA01000006">
    <property type="protein sequence ID" value="MXP29002.1"/>
    <property type="molecule type" value="Genomic_DNA"/>
</dbReference>
<accession>A0A845AEQ7</accession>
<keyword evidence="11 12" id="KW-0998">Cell outer membrane</keyword>
<feature type="domain" description="TonB-dependent receptor-like beta-barrel" evidence="16">
    <location>
        <begin position="257"/>
        <end position="722"/>
    </location>
</feature>
<comment type="caution">
    <text evidence="18">The sequence shown here is derived from an EMBL/GenBank/DDBJ whole genome shotgun (WGS) entry which is preliminary data.</text>
</comment>
<dbReference type="PANTHER" id="PTHR32552">
    <property type="entry name" value="FERRICHROME IRON RECEPTOR-RELATED"/>
    <property type="match status" value="1"/>
</dbReference>
<evidence type="ECO:0000256" key="9">
    <source>
        <dbReference type="ARBA" id="ARBA00023136"/>
    </source>
</evidence>
<evidence type="ECO:0000256" key="14">
    <source>
        <dbReference type="SAM" id="MobiDB-lite"/>
    </source>
</evidence>
<dbReference type="InterPro" id="IPR037066">
    <property type="entry name" value="Plug_dom_sf"/>
</dbReference>
<keyword evidence="7" id="KW-0406">Ion transport</keyword>
<dbReference type="InterPro" id="IPR012910">
    <property type="entry name" value="Plug_dom"/>
</dbReference>
<protein>
    <submittedName>
        <fullName evidence="18">TonB-dependent siderophore receptor</fullName>
    </submittedName>
</protein>
<comment type="similarity">
    <text evidence="2 12 13">Belongs to the TonB-dependent receptor family.</text>
</comment>
<dbReference type="InterPro" id="IPR010105">
    <property type="entry name" value="TonB_sidphr_rcpt"/>
</dbReference>
<dbReference type="Pfam" id="PF00593">
    <property type="entry name" value="TonB_dep_Rec_b-barrel"/>
    <property type="match status" value="1"/>
</dbReference>
<keyword evidence="9 12" id="KW-0472">Membrane</keyword>
<evidence type="ECO:0000256" key="5">
    <source>
        <dbReference type="ARBA" id="ARBA00022692"/>
    </source>
</evidence>
<dbReference type="FunFam" id="2.170.130.10:FF:000001">
    <property type="entry name" value="Catecholate siderophore TonB-dependent receptor"/>
    <property type="match status" value="1"/>
</dbReference>
<evidence type="ECO:0000256" key="4">
    <source>
        <dbReference type="ARBA" id="ARBA00022452"/>
    </source>
</evidence>
<feature type="chain" id="PRO_5032495715" evidence="15">
    <location>
        <begin position="41"/>
        <end position="755"/>
    </location>
</feature>
<evidence type="ECO:0000259" key="16">
    <source>
        <dbReference type="Pfam" id="PF00593"/>
    </source>
</evidence>
<dbReference type="AlphaFoldDB" id="A0A845AEQ7"/>